<protein>
    <submittedName>
        <fullName evidence="1">Uncharacterized protein</fullName>
    </submittedName>
</protein>
<reference evidence="1" key="1">
    <citation type="journal article" date="2015" name="Nature">
        <title>Complex archaea that bridge the gap between prokaryotes and eukaryotes.</title>
        <authorList>
            <person name="Spang A."/>
            <person name="Saw J.H."/>
            <person name="Jorgensen S.L."/>
            <person name="Zaremba-Niedzwiedzka K."/>
            <person name="Martijn J."/>
            <person name="Lind A.E."/>
            <person name="van Eijk R."/>
            <person name="Schleper C."/>
            <person name="Guy L."/>
            <person name="Ettema T.J."/>
        </authorList>
    </citation>
    <scope>NUCLEOTIDE SEQUENCE</scope>
</reference>
<gene>
    <name evidence="1" type="ORF">LCGC14_0858480</name>
</gene>
<dbReference type="AlphaFoldDB" id="A0A0F9RSR0"/>
<proteinExistence type="predicted"/>
<name>A0A0F9RSR0_9ZZZZ</name>
<evidence type="ECO:0000313" key="1">
    <source>
        <dbReference type="EMBL" id="KKN28036.1"/>
    </source>
</evidence>
<accession>A0A0F9RSR0</accession>
<organism evidence="1">
    <name type="scientific">marine sediment metagenome</name>
    <dbReference type="NCBI Taxonomy" id="412755"/>
    <lineage>
        <taxon>unclassified sequences</taxon>
        <taxon>metagenomes</taxon>
        <taxon>ecological metagenomes</taxon>
    </lineage>
</organism>
<dbReference type="EMBL" id="LAZR01002595">
    <property type="protein sequence ID" value="KKN28036.1"/>
    <property type="molecule type" value="Genomic_DNA"/>
</dbReference>
<comment type="caution">
    <text evidence="1">The sequence shown here is derived from an EMBL/GenBank/DDBJ whole genome shotgun (WGS) entry which is preliminary data.</text>
</comment>
<sequence>MAKKPPAADDGDKARLFTSLRELRSERLVPFTYGPLYVYGQVPFSILDRFAEEEDVRPHLIFFDFPFTIIKLPYRLPDGKPSPYPYRLFAIVDTVYEAFCRYMRTVEIAHRDIEYLALPRRMTAALLDPFMRVLEISVPAPEIIDIWTVSTTKGMAIPTTHIETLPYPIFKPGEADELTREEFLRRLPRPVVAPLTIELRRRAPEPQVLVRGKELFQEL</sequence>